<keyword evidence="6 13" id="KW-0812">Transmembrane</keyword>
<dbReference type="InterPro" id="IPR036359">
    <property type="entry name" value="Thiol_cytolysin_sf"/>
</dbReference>
<dbReference type="Gene3D" id="2.60.40.1430">
    <property type="entry name" value="Perfringolysin, domain 4"/>
    <property type="match status" value="1"/>
</dbReference>
<evidence type="ECO:0000256" key="6">
    <source>
        <dbReference type="ARBA" id="ARBA00022692"/>
    </source>
</evidence>
<comment type="function">
    <text evidence="13">A cholesterol-dependent toxin that causes cytolysis by forming pores in cholesterol containing host membranes. After binding to target membranes, the protein undergoes a major conformation change, leading to its insertion in the host membrane and formation of an oligomeric pore complex. Cholesterol is required for binding to host membranes, membrane insertion and pore formation; cholesterol binding is mediated by a Thr-Leu pair in the C-terminus. Can be reversibly inactivated by oxidation.</text>
</comment>
<evidence type="ECO:0000256" key="11">
    <source>
        <dbReference type="ARBA" id="ARBA00023121"/>
    </source>
</evidence>
<evidence type="ECO:0000256" key="9">
    <source>
        <dbReference type="ARBA" id="ARBA00022870"/>
    </source>
</evidence>
<comment type="similarity">
    <text evidence="2 13">Belongs to the cholesterol-dependent cytolysin family.</text>
</comment>
<accession>A0ABS4EDZ5</accession>
<evidence type="ECO:0000256" key="5">
    <source>
        <dbReference type="ARBA" id="ARBA00022656"/>
    </source>
</evidence>
<dbReference type="InterPro" id="IPR038700">
    <property type="entry name" value="Thiol_cytolys_C_sf"/>
</dbReference>
<keyword evidence="13" id="KW-1032">Host cell membrane</keyword>
<dbReference type="Gene3D" id="3.40.30.40">
    <property type="entry name" value="Perfringolysin"/>
    <property type="match status" value="1"/>
</dbReference>
<dbReference type="EMBL" id="JAGGJX010000007">
    <property type="protein sequence ID" value="MBP1856165.1"/>
    <property type="molecule type" value="Genomic_DNA"/>
</dbReference>
<keyword evidence="5 13" id="KW-0800">Toxin</keyword>
<dbReference type="Pfam" id="PF01289">
    <property type="entry name" value="Thiol_cytolysin"/>
    <property type="match status" value="1"/>
</dbReference>
<keyword evidence="4 13" id="KW-0964">Secreted</keyword>
<keyword evidence="3 13" id="KW-1134">Transmembrane beta strand</keyword>
<evidence type="ECO:0000256" key="3">
    <source>
        <dbReference type="ARBA" id="ARBA00022452"/>
    </source>
</evidence>
<dbReference type="InterPro" id="IPR035390">
    <property type="entry name" value="Thiol_cytolys_C"/>
</dbReference>
<evidence type="ECO:0000313" key="16">
    <source>
        <dbReference type="Proteomes" id="UP000767291"/>
    </source>
</evidence>
<organism evidence="15 16">
    <name type="scientific">Metaclostridioides mangenotii</name>
    <dbReference type="NCBI Taxonomy" id="1540"/>
    <lineage>
        <taxon>Bacteria</taxon>
        <taxon>Bacillati</taxon>
        <taxon>Bacillota</taxon>
        <taxon>Clostridia</taxon>
        <taxon>Peptostreptococcales</taxon>
        <taxon>Peptostreptococcaceae</taxon>
        <taxon>Metaclostridioides</taxon>
    </lineage>
</organism>
<evidence type="ECO:0000256" key="13">
    <source>
        <dbReference type="RuleBase" id="RU364025"/>
    </source>
</evidence>
<keyword evidence="10" id="KW-0843">Virulence</keyword>
<comment type="caution">
    <text evidence="15">The sequence shown here is derived from an EMBL/GenBank/DDBJ whole genome shotgun (WGS) entry which is preliminary data.</text>
</comment>
<dbReference type="Gene3D" id="3.90.840.10">
    <property type="entry name" value="Thiol-activated cytolysin superfamily/Thiol-activated cytolysin, alpha-beta domain"/>
    <property type="match status" value="1"/>
</dbReference>
<dbReference type="Proteomes" id="UP000767291">
    <property type="component" value="Unassembled WGS sequence"/>
</dbReference>
<proteinExistence type="inferred from homology"/>
<keyword evidence="7 13" id="KW-0354">Hemolysis</keyword>
<evidence type="ECO:0000256" key="4">
    <source>
        <dbReference type="ARBA" id="ARBA00022525"/>
    </source>
</evidence>
<dbReference type="PROSITE" id="PS00481">
    <property type="entry name" value="THIOL_CYTOLYSINS"/>
    <property type="match status" value="1"/>
</dbReference>
<dbReference type="RefSeq" id="WP_209457509.1">
    <property type="nucleotide sequence ID" value="NZ_BAAACS010000017.1"/>
</dbReference>
<dbReference type="Gene3D" id="3.30.1040.20">
    <property type="match status" value="1"/>
</dbReference>
<dbReference type="PRINTS" id="PR01400">
    <property type="entry name" value="TACYTOLYSIN"/>
</dbReference>
<feature type="domain" description="Thiol-activated cytolysin C-terminal" evidence="14">
    <location>
        <begin position="404"/>
        <end position="504"/>
    </location>
</feature>
<evidence type="ECO:0000256" key="10">
    <source>
        <dbReference type="ARBA" id="ARBA00023026"/>
    </source>
</evidence>
<keyword evidence="12 13" id="KW-0472">Membrane</keyword>
<protein>
    <recommendedName>
        <fullName evidence="13">Thiol-activated cytolysin</fullName>
    </recommendedName>
</protein>
<dbReference type="InterPro" id="IPR001869">
    <property type="entry name" value="Thiol_cytolysin"/>
</dbReference>
<evidence type="ECO:0000259" key="14">
    <source>
        <dbReference type="Pfam" id="PF17440"/>
    </source>
</evidence>
<keyword evidence="8 13" id="KW-0204">Cytolysis</keyword>
<evidence type="ECO:0000256" key="12">
    <source>
        <dbReference type="ARBA" id="ARBA00023136"/>
    </source>
</evidence>
<dbReference type="SUPFAM" id="SSF56978">
    <property type="entry name" value="Perfringolysin"/>
    <property type="match status" value="1"/>
</dbReference>
<name>A0ABS4EDZ5_9FIRM</name>
<dbReference type="Pfam" id="PF17440">
    <property type="entry name" value="Thiol_cytolys_C"/>
    <property type="match status" value="1"/>
</dbReference>
<keyword evidence="9 13" id="KW-1043">Host membrane</keyword>
<reference evidence="15 16" key="1">
    <citation type="submission" date="2021-03" db="EMBL/GenBank/DDBJ databases">
        <title>Genomic Encyclopedia of Type Strains, Phase IV (KMG-IV): sequencing the most valuable type-strain genomes for metagenomic binning, comparative biology and taxonomic classification.</title>
        <authorList>
            <person name="Goeker M."/>
        </authorList>
    </citation>
    <scope>NUCLEOTIDE SEQUENCE [LARGE SCALE GENOMIC DNA]</scope>
    <source>
        <strain evidence="15 16">DSM 1289</strain>
    </source>
</reference>
<evidence type="ECO:0000256" key="1">
    <source>
        <dbReference type="ARBA" id="ARBA00004301"/>
    </source>
</evidence>
<dbReference type="InterPro" id="IPR036363">
    <property type="entry name" value="Thiol_cytolysin_ab_sf"/>
</dbReference>
<gene>
    <name evidence="15" type="ORF">J2Z43_002613</name>
</gene>
<keyword evidence="11 13" id="KW-0446">Lipid-binding</keyword>
<keyword evidence="16" id="KW-1185">Reference proteome</keyword>
<comment type="subcellular location">
    <subcellularLocation>
        <location evidence="1">Host membrane</location>
        <topology evidence="1">Multi-pass membrane protein</topology>
    </subcellularLocation>
    <subcellularLocation>
        <location evidence="13">Secreted</location>
    </subcellularLocation>
    <subcellularLocation>
        <location evidence="13">Host cell membrane</location>
        <topology evidence="13">Multi-pass membrane protein</topology>
    </subcellularLocation>
</comment>
<evidence type="ECO:0000256" key="7">
    <source>
        <dbReference type="ARBA" id="ARBA00022735"/>
    </source>
</evidence>
<sequence>MKVKKRYLKSFTYVLVFSAIICNLLMRDAVQAIMPEPQEIVSIDNSGVIDDHIYNLRYDPKQILSFSGENIENFIPKEGHNDPNKYTVIKREKKSISDSTADISIIDSINDKTYPGAIQLANRSLVENKPTLVSCERKPITLSIDLPGMGKGGSKVVESPTYSSVNGSINSLLKKWNKNFSSEYTIPARVNYSDTMVYSSSQLSTMFGCNLKTINKSLNIDFDSIFKGEKQVMVVSYKQIFYTVSVDAPNKPSDLFGDNVTYDSLTKKGMNNDNPPAYVSNVAYGRTVYVKLETTSNSTNVKAAFKALINGQDVQSNAEYKDILEQSSFTATVLGGGAEQHNKVVTKDFNKIKALIKKNSVYSPQNPGYPISYTSTFLKDNSVATVNNRTEYIETTSKEYTHGKIKLDHHGAYVADFDITWDEVDYDENGNEVISHKAWDDNMKNRTAKFNTEIYLKGNSRNINVKIRECTGLAWEWWRTIIDDKNIPLVKERTYSIGGTTLHPSTSVTAKD</sequence>
<evidence type="ECO:0000313" key="15">
    <source>
        <dbReference type="EMBL" id="MBP1856165.1"/>
    </source>
</evidence>
<evidence type="ECO:0000256" key="8">
    <source>
        <dbReference type="ARBA" id="ARBA00022852"/>
    </source>
</evidence>
<evidence type="ECO:0000256" key="2">
    <source>
        <dbReference type="ARBA" id="ARBA00008503"/>
    </source>
</evidence>